<keyword evidence="3 11" id="KW-0444">Lipid biosynthesis</keyword>
<keyword evidence="4 11" id="KW-0150">Chloroplast</keyword>
<dbReference type="SUPFAM" id="SSF54637">
    <property type="entry name" value="Thioesterase/thiol ester dehydrase-isomerase"/>
    <property type="match status" value="2"/>
</dbReference>
<evidence type="ECO:0000256" key="6">
    <source>
        <dbReference type="ARBA" id="ARBA00022801"/>
    </source>
</evidence>
<keyword evidence="10 11" id="KW-0275">Fatty acid biosynthesis</keyword>
<evidence type="ECO:0000259" key="12">
    <source>
        <dbReference type="Pfam" id="PF01643"/>
    </source>
</evidence>
<dbReference type="EC" id="3.1.2.-" evidence="11"/>
<dbReference type="Gene3D" id="3.10.129.10">
    <property type="entry name" value="Hotdog Thioesterase"/>
    <property type="match status" value="1"/>
</dbReference>
<dbReference type="FunFam" id="3.10.129.10:FF:000014">
    <property type="entry name" value="Acyl-[acyl-carrier-protein] hydrolase"/>
    <property type="match status" value="1"/>
</dbReference>
<evidence type="ECO:0000259" key="13">
    <source>
        <dbReference type="Pfam" id="PF20791"/>
    </source>
</evidence>
<dbReference type="EMBL" id="AP019297">
    <property type="protein sequence ID" value="BBG94506.1"/>
    <property type="molecule type" value="Genomic_DNA"/>
</dbReference>
<evidence type="ECO:0000256" key="4">
    <source>
        <dbReference type="ARBA" id="ARBA00022528"/>
    </source>
</evidence>
<evidence type="ECO:0000256" key="5">
    <source>
        <dbReference type="ARBA" id="ARBA00022640"/>
    </source>
</evidence>
<evidence type="ECO:0000256" key="1">
    <source>
        <dbReference type="ARBA" id="ARBA00004229"/>
    </source>
</evidence>
<evidence type="ECO:0000256" key="11">
    <source>
        <dbReference type="RuleBase" id="RU363096"/>
    </source>
</evidence>
<reference evidence="14" key="1">
    <citation type="journal article" date="2019" name="Science">
        <title>Mutation of a bHLH transcription factor allowed almond domestication.</title>
        <authorList>
            <person name="Sanchez-Perez R."/>
            <person name="Pavan S."/>
            <person name="Mazzeo R."/>
            <person name="Moldovan C."/>
            <person name="Aiese Cigliano R."/>
            <person name="Del Cueto J."/>
            <person name="Ricciardi F."/>
            <person name="Lotti C."/>
            <person name="Ricciardi L."/>
            <person name="Dicenta F."/>
            <person name="Lopez-Marques R.L."/>
            <person name="Lindberg Moller B."/>
        </authorList>
    </citation>
    <scope>NUCLEOTIDE SEQUENCE</scope>
</reference>
<evidence type="ECO:0000256" key="3">
    <source>
        <dbReference type="ARBA" id="ARBA00022516"/>
    </source>
</evidence>
<keyword evidence="9 11" id="KW-0443">Lipid metabolism</keyword>
<keyword evidence="8" id="KW-0809">Transit peptide</keyword>
<evidence type="ECO:0000313" key="14">
    <source>
        <dbReference type="EMBL" id="BBG94506.1"/>
    </source>
</evidence>
<evidence type="ECO:0000256" key="7">
    <source>
        <dbReference type="ARBA" id="ARBA00022832"/>
    </source>
</evidence>
<gene>
    <name evidence="14" type="ORF">Prudu_002811</name>
</gene>
<sequence>MGIMTVSFSSPKFQPFCPTKRKIEMATFSYLAYFPVRCSSNRDSYDPNKQKLNNIKINGTSTKSTTKQVEAGVTTTFTSVASVTANGYMTEQKVRQNIPTTKQSVDHFRQGIAVEGGVGYRQRVVIRSYEVGPDKTATLESILNLLQETALNHVWMSGLLSDGFGATHGMMKNDLIWVVSRMQVQVDQYAIWGEVLEIDTWVRASGKNGMKRDWLIRSQATGQVFARATSLIIDIMLVQNMEQHLGDDEPENKAPLEMPEEVRAEIAPWFIGKQAIADDVPEKIVKLDNKAMYVNSDLKPKRSDLDMNHHVNNVKYVRWMLEVHLCFRQTVPDHILESHQLSDIILEYRRECGSSDIVQSLCDPDEEGMLIEGLKQQENRDMNLMNGYSLAAGILEGGGFLGFEKPPLRYTHLLQINGETKNEEIVRGRTTWKKKSPATPFSSM</sequence>
<evidence type="ECO:0000256" key="8">
    <source>
        <dbReference type="ARBA" id="ARBA00022946"/>
    </source>
</evidence>
<keyword evidence="5 11" id="KW-0934">Plastid</keyword>
<evidence type="ECO:0000256" key="2">
    <source>
        <dbReference type="ARBA" id="ARBA00006500"/>
    </source>
</evidence>
<dbReference type="InterPro" id="IPR049427">
    <property type="entry name" value="Acyl-ACP_TE_C"/>
</dbReference>
<dbReference type="AlphaFoldDB" id="A0A4Y1QRN2"/>
<dbReference type="CDD" id="cd00586">
    <property type="entry name" value="4HBT"/>
    <property type="match status" value="1"/>
</dbReference>
<keyword evidence="7 11" id="KW-0276">Fatty acid metabolism</keyword>
<dbReference type="Pfam" id="PF20791">
    <property type="entry name" value="Acyl-ACP_TE_C"/>
    <property type="match status" value="1"/>
</dbReference>
<feature type="domain" description="Acyl-ACP thioesterase-like C-terminal" evidence="13">
    <location>
        <begin position="293"/>
        <end position="367"/>
    </location>
</feature>
<protein>
    <recommendedName>
        <fullName evidence="11">Acyl-[acyl-carrier-protein] hydrolase</fullName>
        <ecNumber evidence="11">3.1.2.-</ecNumber>
    </recommendedName>
</protein>
<feature type="domain" description="Acyl-ACP thioesterase N-terminal hotdog" evidence="12">
    <location>
        <begin position="119"/>
        <end position="233"/>
    </location>
</feature>
<dbReference type="InterPro" id="IPR002864">
    <property type="entry name" value="Acyl-ACP_thioesterase_NHD"/>
</dbReference>
<dbReference type="InterPro" id="IPR029069">
    <property type="entry name" value="HotDog_dom_sf"/>
</dbReference>
<keyword evidence="6 11" id="KW-0378">Hydrolase</keyword>
<organism evidence="14">
    <name type="scientific">Prunus dulcis</name>
    <name type="common">Almond</name>
    <name type="synonym">Amygdalus dulcis</name>
    <dbReference type="NCBI Taxonomy" id="3755"/>
    <lineage>
        <taxon>Eukaryota</taxon>
        <taxon>Viridiplantae</taxon>
        <taxon>Streptophyta</taxon>
        <taxon>Embryophyta</taxon>
        <taxon>Tracheophyta</taxon>
        <taxon>Spermatophyta</taxon>
        <taxon>Magnoliopsida</taxon>
        <taxon>eudicotyledons</taxon>
        <taxon>Gunneridae</taxon>
        <taxon>Pentapetalae</taxon>
        <taxon>rosids</taxon>
        <taxon>fabids</taxon>
        <taxon>Rosales</taxon>
        <taxon>Rosaceae</taxon>
        <taxon>Amygdaloideae</taxon>
        <taxon>Amygdaleae</taxon>
        <taxon>Prunus</taxon>
    </lineage>
</organism>
<dbReference type="PANTHER" id="PTHR31727">
    <property type="entry name" value="OLEOYL-ACYL CARRIER PROTEIN THIOESTERASE 1, CHLOROPLASTIC"/>
    <property type="match status" value="1"/>
</dbReference>
<name>A0A4Y1QRN2_PRUDU</name>
<dbReference type="Pfam" id="PF01643">
    <property type="entry name" value="Acyl-ACP_TE"/>
    <property type="match status" value="1"/>
</dbReference>
<dbReference type="InterPro" id="IPR045023">
    <property type="entry name" value="FATA/B"/>
</dbReference>
<evidence type="ECO:0000256" key="10">
    <source>
        <dbReference type="ARBA" id="ARBA00023160"/>
    </source>
</evidence>
<comment type="similarity">
    <text evidence="2 11">Belongs to the acyl-ACP thioesterase family.</text>
</comment>
<comment type="function">
    <text evidence="11">Plays an essential role in chain termination during de novo fatty acid synthesis.</text>
</comment>
<comment type="subcellular location">
    <subcellularLocation>
        <location evidence="1 11">Plastid</location>
        <location evidence="1 11">Chloroplast</location>
    </subcellularLocation>
</comment>
<dbReference type="GO" id="GO:0000036">
    <property type="term" value="F:acyl carrier activity"/>
    <property type="evidence" value="ECO:0007669"/>
    <property type="project" value="TreeGrafter"/>
</dbReference>
<dbReference type="PANTHER" id="PTHR31727:SF10">
    <property type="entry name" value="ACYL-[ACYL-CARRIER-PROTEIN] HYDROLASE"/>
    <property type="match status" value="1"/>
</dbReference>
<accession>A0A4Y1QRN2</accession>
<dbReference type="GO" id="GO:0016297">
    <property type="term" value="F:fatty acyl-[ACP] hydrolase activity"/>
    <property type="evidence" value="ECO:0007669"/>
    <property type="project" value="InterPro"/>
</dbReference>
<dbReference type="GO" id="GO:0009507">
    <property type="term" value="C:chloroplast"/>
    <property type="evidence" value="ECO:0007669"/>
    <property type="project" value="UniProtKB-SubCell"/>
</dbReference>
<evidence type="ECO:0000256" key="9">
    <source>
        <dbReference type="ARBA" id="ARBA00023098"/>
    </source>
</evidence>
<proteinExistence type="inferred from homology"/>